<keyword evidence="1" id="KW-0472">Membrane</keyword>
<dbReference type="PANTHER" id="PTHR33021:SF339">
    <property type="entry name" value="OS07G0570600 PROTEIN"/>
    <property type="match status" value="1"/>
</dbReference>
<dbReference type="InterPro" id="IPR008972">
    <property type="entry name" value="Cupredoxin"/>
</dbReference>
<keyword evidence="1" id="KW-0812">Transmembrane</keyword>
<dbReference type="Proteomes" id="UP001497512">
    <property type="component" value="Chromosome 12"/>
</dbReference>
<feature type="transmembrane region" description="Helical" evidence="1">
    <location>
        <begin position="132"/>
        <end position="153"/>
    </location>
</feature>
<sequence length="154" mass="16382">MTGHNVSFYSAWAADKKFQLGDNLVFEFPTGGHDVLQLRNFADFNACNTNNAISIHYTGHTVIPLLTMGSLYFICGIPGYCLQGMKLEVIVMEAAGTSPKTAANSSSFSQGPSPPSNVPVDISSPHQGDVAILQPVTLLLSMMASLLGCVALLF</sequence>
<feature type="domain" description="Phytocyanin" evidence="2">
    <location>
        <begin position="1"/>
        <end position="93"/>
    </location>
</feature>
<dbReference type="PROSITE" id="PS51485">
    <property type="entry name" value="PHYTOCYANIN"/>
    <property type="match status" value="1"/>
</dbReference>
<dbReference type="PANTHER" id="PTHR33021">
    <property type="entry name" value="BLUE COPPER PROTEIN"/>
    <property type="match status" value="1"/>
</dbReference>
<name>A0ABP0TKW5_9BRYO</name>
<dbReference type="Gene3D" id="2.60.40.420">
    <property type="entry name" value="Cupredoxins - blue copper proteins"/>
    <property type="match status" value="1"/>
</dbReference>
<dbReference type="Pfam" id="PF02298">
    <property type="entry name" value="Cu_bind_like"/>
    <property type="match status" value="1"/>
</dbReference>
<evidence type="ECO:0000313" key="4">
    <source>
        <dbReference type="Proteomes" id="UP001497512"/>
    </source>
</evidence>
<evidence type="ECO:0000259" key="2">
    <source>
        <dbReference type="PROSITE" id="PS51485"/>
    </source>
</evidence>
<keyword evidence="1" id="KW-1133">Transmembrane helix</keyword>
<evidence type="ECO:0000256" key="1">
    <source>
        <dbReference type="SAM" id="Phobius"/>
    </source>
</evidence>
<evidence type="ECO:0000313" key="3">
    <source>
        <dbReference type="EMBL" id="CAK9199205.1"/>
    </source>
</evidence>
<dbReference type="InterPro" id="IPR003245">
    <property type="entry name" value="Phytocyanin_dom"/>
</dbReference>
<keyword evidence="4" id="KW-1185">Reference proteome</keyword>
<dbReference type="CDD" id="cd04216">
    <property type="entry name" value="Phytocyanin"/>
    <property type="match status" value="1"/>
</dbReference>
<protein>
    <recommendedName>
        <fullName evidence="2">Phytocyanin domain-containing protein</fullName>
    </recommendedName>
</protein>
<gene>
    <name evidence="3" type="ORF">CSSPTR1EN2_LOCUS4820</name>
</gene>
<dbReference type="InterPro" id="IPR039391">
    <property type="entry name" value="Phytocyanin-like"/>
</dbReference>
<proteinExistence type="predicted"/>
<organism evidence="3 4">
    <name type="scientific">Sphagnum troendelagicum</name>
    <dbReference type="NCBI Taxonomy" id="128251"/>
    <lineage>
        <taxon>Eukaryota</taxon>
        <taxon>Viridiplantae</taxon>
        <taxon>Streptophyta</taxon>
        <taxon>Embryophyta</taxon>
        <taxon>Bryophyta</taxon>
        <taxon>Sphagnophytina</taxon>
        <taxon>Sphagnopsida</taxon>
        <taxon>Sphagnales</taxon>
        <taxon>Sphagnaceae</taxon>
        <taxon>Sphagnum</taxon>
    </lineage>
</organism>
<dbReference type="SUPFAM" id="SSF49503">
    <property type="entry name" value="Cupredoxins"/>
    <property type="match status" value="1"/>
</dbReference>
<reference evidence="3" key="1">
    <citation type="submission" date="2024-02" db="EMBL/GenBank/DDBJ databases">
        <authorList>
            <consortium name="ELIXIR-Norway"/>
            <consortium name="Elixir Norway"/>
        </authorList>
    </citation>
    <scope>NUCLEOTIDE SEQUENCE</scope>
</reference>
<accession>A0ABP0TKW5</accession>
<dbReference type="EMBL" id="OZ019904">
    <property type="protein sequence ID" value="CAK9199205.1"/>
    <property type="molecule type" value="Genomic_DNA"/>
</dbReference>